<accession>A0A0F6R654</accession>
<reference evidence="1 2" key="1">
    <citation type="journal article" date="2015" name="BMC Genomics">
        <title>Analysis of whole genome sequencing for the Escherichia coli O157:H7 typing phages.</title>
        <authorList>
            <person name="Cowley L.A."/>
            <person name="Beckett S.J."/>
            <person name="Chase-Topping M."/>
            <person name="Perry N."/>
            <person name="Dallman T.J."/>
            <person name="Gally D.L."/>
            <person name="Jenkins C."/>
        </authorList>
    </citation>
    <scope>NUCLEOTIDE SEQUENCE [LARGE SCALE GENOMIC DNA]</scope>
</reference>
<organism evidence="1 2">
    <name type="scientific">Escherichia coli O157 typing phage 5</name>
    <dbReference type="NCBI Taxonomy" id="1508680"/>
    <lineage>
        <taxon>Viruses</taxon>
        <taxon>Duplodnaviria</taxon>
        <taxon>Heunggongvirae</taxon>
        <taxon>Uroviricota</taxon>
        <taxon>Caudoviricetes</taxon>
        <taxon>Vequintavirinae</taxon>
        <taxon>Vequintavirus</taxon>
        <taxon>Vequintavirus V5</taxon>
    </lineage>
</organism>
<evidence type="ECO:0000313" key="2">
    <source>
        <dbReference type="Proteomes" id="UP000033802"/>
    </source>
</evidence>
<evidence type="ECO:0008006" key="3">
    <source>
        <dbReference type="Google" id="ProtNLM"/>
    </source>
</evidence>
<dbReference type="Proteomes" id="UP000033802">
    <property type="component" value="Segment"/>
</dbReference>
<sequence length="207" mass="24489">MAKVESTHCKRCIKCGEVKDLSEFYKHQKMSDGHLNKCKECCKKASREADQFSYDSSEKGVIRVLYKAQKCNSKQRGHPPPTYTKKEFKEWLYLNGYKELYDQWVASGYDKRKKPSCDRIDDFKGYSFDNIRLTTWGENKDKQTEDILLHRSTSGRRCKNVRRLDMNGNVLKEWVSHNSCRRETGICVDYYIHEKIPAPDGYLYEYF</sequence>
<name>A0A0F6R654_9CAUD</name>
<dbReference type="EMBL" id="KP869103">
    <property type="protein sequence ID" value="AKE45546.1"/>
    <property type="molecule type" value="Genomic_DNA"/>
</dbReference>
<evidence type="ECO:0000313" key="1">
    <source>
        <dbReference type="EMBL" id="AKE45546.1"/>
    </source>
</evidence>
<gene>
    <name evidence="1" type="ORF">ECTP5_00672</name>
</gene>
<proteinExistence type="predicted"/>
<protein>
    <recommendedName>
        <fullName evidence="3">Endonuclease VII</fullName>
    </recommendedName>
</protein>